<name>A0AAW2ZKP9_9EUKA</name>
<evidence type="ECO:0000256" key="3">
    <source>
        <dbReference type="SAM" id="Phobius"/>
    </source>
</evidence>
<keyword evidence="3" id="KW-0472">Membrane</keyword>
<dbReference type="PANTHER" id="PTHR46769">
    <property type="entry name" value="POLYCYSTIC KIDNEY AND HEPATIC DISEASE 1 (AUTOSOMAL RECESSIVE)-LIKE 1"/>
    <property type="match status" value="1"/>
</dbReference>
<dbReference type="PANTHER" id="PTHR46769:SF2">
    <property type="entry name" value="FIBROCYSTIN-L ISOFORM 2 PRECURSOR-RELATED"/>
    <property type="match status" value="1"/>
</dbReference>
<protein>
    <submittedName>
        <fullName evidence="4">Uncharacterized protein</fullName>
    </submittedName>
</protein>
<dbReference type="InterPro" id="IPR052387">
    <property type="entry name" value="Fibrocystin"/>
</dbReference>
<keyword evidence="1" id="KW-0732">Signal</keyword>
<keyword evidence="3" id="KW-1133">Transmembrane helix</keyword>
<feature type="region of interest" description="Disordered" evidence="2">
    <location>
        <begin position="508"/>
        <end position="535"/>
    </location>
</feature>
<sequence>MCPMVIMHLLLVPLSPDEFHPHVFSGISFNRVSQNNKIYIHDPKPEWRNLLLNNCGADMDCDGLKNVVLKDLDGSLLSGNGVGGSLVSNYPGIVDSSKCSLVSEMNAYQCSNQVDYELMVLESMDADTFDRRCGPVNVSANTHTYYINGPMDHFWDFDYASQKRLSTFFGATIVNKKYKVSFAGTPPRELNVYLLSSTNDSVVVAQKSVSLAIKYSTPESLLVSVNGANVPDSGSSDNKGDSYVPVDFIDLKNETGTNVYDYRTRTLYLVVRSGDVVRISTKPTIQVTMRIQLSFDDFFSSGNSKQFVNNLALSLGIDPSLIRIVDITRGSVIVNFHIASPSADATPFFTNVVKNITTQVSRGSLNVGWPILDMSLRVSIPTDTNSSSNSTNPFMSTFVYSSPYNNSGASFNYVALIVCLVVFVLLFVVVISVLIIIFVVCYKKRTVKIVQGDLPSDFAFEGDADKCINNDQVDEDEFDNLKSTQETIVLPPLRGYYNILQQNQENQQRAAEWNERRKTTRGSPNLEEENNETVQ</sequence>
<dbReference type="Proteomes" id="UP001431209">
    <property type="component" value="Unassembled WGS sequence"/>
</dbReference>
<keyword evidence="5" id="KW-1185">Reference proteome</keyword>
<feature type="compositionally biased region" description="Acidic residues" evidence="2">
    <location>
        <begin position="526"/>
        <end position="535"/>
    </location>
</feature>
<feature type="transmembrane region" description="Helical" evidence="3">
    <location>
        <begin position="413"/>
        <end position="442"/>
    </location>
</feature>
<organism evidence="4 5">
    <name type="scientific">Acrasis kona</name>
    <dbReference type="NCBI Taxonomy" id="1008807"/>
    <lineage>
        <taxon>Eukaryota</taxon>
        <taxon>Discoba</taxon>
        <taxon>Heterolobosea</taxon>
        <taxon>Tetramitia</taxon>
        <taxon>Eutetramitia</taxon>
        <taxon>Acrasidae</taxon>
        <taxon>Acrasis</taxon>
    </lineage>
</organism>
<reference evidence="4 5" key="1">
    <citation type="submission" date="2024-03" db="EMBL/GenBank/DDBJ databases">
        <title>The Acrasis kona genome and developmental transcriptomes reveal deep origins of eukaryotic multicellular pathways.</title>
        <authorList>
            <person name="Sheikh S."/>
            <person name="Fu C.-J."/>
            <person name="Brown M.W."/>
            <person name="Baldauf S.L."/>
        </authorList>
    </citation>
    <scope>NUCLEOTIDE SEQUENCE [LARGE SCALE GENOMIC DNA]</scope>
    <source>
        <strain evidence="4 5">ATCC MYA-3509</strain>
    </source>
</reference>
<accession>A0AAW2ZKP9</accession>
<evidence type="ECO:0000313" key="5">
    <source>
        <dbReference type="Proteomes" id="UP001431209"/>
    </source>
</evidence>
<dbReference type="AlphaFoldDB" id="A0AAW2ZKP9"/>
<comment type="caution">
    <text evidence="4">The sequence shown here is derived from an EMBL/GenBank/DDBJ whole genome shotgun (WGS) entry which is preliminary data.</text>
</comment>
<evidence type="ECO:0000313" key="4">
    <source>
        <dbReference type="EMBL" id="KAL0489563.1"/>
    </source>
</evidence>
<evidence type="ECO:0000256" key="2">
    <source>
        <dbReference type="SAM" id="MobiDB-lite"/>
    </source>
</evidence>
<dbReference type="EMBL" id="JAOPGA020001569">
    <property type="protein sequence ID" value="KAL0489563.1"/>
    <property type="molecule type" value="Genomic_DNA"/>
</dbReference>
<keyword evidence="3" id="KW-0812">Transmembrane</keyword>
<proteinExistence type="predicted"/>
<evidence type="ECO:0000256" key="1">
    <source>
        <dbReference type="ARBA" id="ARBA00022729"/>
    </source>
</evidence>
<gene>
    <name evidence="4" type="ORF">AKO1_010419</name>
</gene>